<proteinExistence type="predicted"/>
<name>A0A8J2ZSK5_9BACI</name>
<dbReference type="AlphaFoldDB" id="A0A8J2ZSK5"/>
<reference evidence="1" key="2">
    <citation type="submission" date="2020-09" db="EMBL/GenBank/DDBJ databases">
        <authorList>
            <person name="Sun Q."/>
            <person name="Zhou Y."/>
        </authorList>
    </citation>
    <scope>NUCLEOTIDE SEQUENCE</scope>
    <source>
        <strain evidence="1">CGMCC 1.12360</strain>
    </source>
</reference>
<gene>
    <name evidence="1" type="ORF">GCM10010978_15530</name>
</gene>
<evidence type="ECO:0008006" key="3">
    <source>
        <dbReference type="Google" id="ProtNLM"/>
    </source>
</evidence>
<dbReference type="RefSeq" id="WP_188391821.1">
    <property type="nucleotide sequence ID" value="NZ_BMEV01000023.1"/>
</dbReference>
<accession>A0A8J2ZSK5</accession>
<dbReference type="SUPFAM" id="SSF48452">
    <property type="entry name" value="TPR-like"/>
    <property type="match status" value="2"/>
</dbReference>
<comment type="caution">
    <text evidence="1">The sequence shown here is derived from an EMBL/GenBank/DDBJ whole genome shotgun (WGS) entry which is preliminary data.</text>
</comment>
<reference evidence="1" key="1">
    <citation type="journal article" date="2014" name="Int. J. Syst. Evol. Microbiol.">
        <title>Complete genome sequence of Corynebacterium casei LMG S-19264T (=DSM 44701T), isolated from a smear-ripened cheese.</title>
        <authorList>
            <consortium name="US DOE Joint Genome Institute (JGI-PGF)"/>
            <person name="Walter F."/>
            <person name="Albersmeier A."/>
            <person name="Kalinowski J."/>
            <person name="Ruckert C."/>
        </authorList>
    </citation>
    <scope>NUCLEOTIDE SEQUENCE</scope>
    <source>
        <strain evidence="1">CGMCC 1.12360</strain>
    </source>
</reference>
<dbReference type="EMBL" id="BMEV01000023">
    <property type="protein sequence ID" value="GGH75545.1"/>
    <property type="molecule type" value="Genomic_DNA"/>
</dbReference>
<evidence type="ECO:0000313" key="1">
    <source>
        <dbReference type="EMBL" id="GGH75545.1"/>
    </source>
</evidence>
<protein>
    <recommendedName>
        <fullName evidence="3">Tetratricopeptide repeat protein</fullName>
    </recommendedName>
</protein>
<sequence>MSRLKQKSKIVPFIPDDGFYFTKGIEAFQNRKFDLALKWMKKAMDSNPKEPLYPCQMSIIYTEIGAYHAANQLLTQVLKTADYVDCYYLLANNYAHLGLLNDAKKFVKLYLEKEPNGDFADDAKQLLEIIEIDEDEEELDFEEEDELLMYQETVFYHMEKEEWEKAIPVIEEMIVLFPEYTLARHDYAQALFFTGNKKEAIRMEQELLQEDPNDLYSFMNIALFHHSLGEEDSAMVYAEKLQKVFPIHEQLKLRIAVTFARIGQYDIAYERFCKLNKEMLKNHLSFYRWYSIAAYHCGCPSKAVKIWKEGCRRYPVLAEKMMPWNG</sequence>
<keyword evidence="2" id="KW-1185">Reference proteome</keyword>
<dbReference type="Proteomes" id="UP000602050">
    <property type="component" value="Unassembled WGS sequence"/>
</dbReference>
<dbReference type="InterPro" id="IPR011990">
    <property type="entry name" value="TPR-like_helical_dom_sf"/>
</dbReference>
<organism evidence="1 2">
    <name type="scientific">Compostibacillus humi</name>
    <dbReference type="NCBI Taxonomy" id="1245525"/>
    <lineage>
        <taxon>Bacteria</taxon>
        <taxon>Bacillati</taxon>
        <taxon>Bacillota</taxon>
        <taxon>Bacilli</taxon>
        <taxon>Bacillales</taxon>
        <taxon>Bacillaceae</taxon>
        <taxon>Compostibacillus</taxon>
    </lineage>
</organism>
<dbReference type="Gene3D" id="1.25.40.10">
    <property type="entry name" value="Tetratricopeptide repeat domain"/>
    <property type="match status" value="2"/>
</dbReference>
<evidence type="ECO:0000313" key="2">
    <source>
        <dbReference type="Proteomes" id="UP000602050"/>
    </source>
</evidence>